<name>A0A1Q9GFV1_9GAMM</name>
<feature type="transmembrane region" description="Helical" evidence="1">
    <location>
        <begin position="165"/>
        <end position="184"/>
    </location>
</feature>
<feature type="transmembrane region" description="Helical" evidence="1">
    <location>
        <begin position="56"/>
        <end position="73"/>
    </location>
</feature>
<protein>
    <recommendedName>
        <fullName evidence="4">Lycopene cyclase domain-containing protein</fullName>
    </recommendedName>
</protein>
<dbReference type="EMBL" id="MJIL01000087">
    <property type="protein sequence ID" value="OLQ73304.1"/>
    <property type="molecule type" value="Genomic_DNA"/>
</dbReference>
<evidence type="ECO:0000313" key="3">
    <source>
        <dbReference type="Proteomes" id="UP000186905"/>
    </source>
</evidence>
<comment type="caution">
    <text evidence="2">The sequence shown here is derived from an EMBL/GenBank/DDBJ whole genome shotgun (WGS) entry which is preliminary data.</text>
</comment>
<keyword evidence="1" id="KW-0812">Transmembrane</keyword>
<evidence type="ECO:0000256" key="1">
    <source>
        <dbReference type="SAM" id="Phobius"/>
    </source>
</evidence>
<reference evidence="2 3" key="1">
    <citation type="submission" date="2016-09" db="EMBL/GenBank/DDBJ databases">
        <title>Photobacterium proteolyticum sp. nov. a protease producing bacterium isolated from ocean sediments of Laizhou Bay.</title>
        <authorList>
            <person name="Li Y."/>
        </authorList>
    </citation>
    <scope>NUCLEOTIDE SEQUENCE [LARGE SCALE GENOMIC DNA]</scope>
    <source>
        <strain evidence="2 3">13-12</strain>
    </source>
</reference>
<keyword evidence="1" id="KW-1133">Transmembrane helix</keyword>
<dbReference type="Proteomes" id="UP000186905">
    <property type="component" value="Unassembled WGS sequence"/>
</dbReference>
<feature type="transmembrane region" description="Helical" evidence="1">
    <location>
        <begin position="139"/>
        <end position="159"/>
    </location>
</feature>
<feature type="transmembrane region" description="Helical" evidence="1">
    <location>
        <begin position="25"/>
        <end position="44"/>
    </location>
</feature>
<gene>
    <name evidence="2" type="ORF">BIT28_21465</name>
</gene>
<evidence type="ECO:0000313" key="2">
    <source>
        <dbReference type="EMBL" id="OLQ73304.1"/>
    </source>
</evidence>
<feature type="transmembrane region" description="Helical" evidence="1">
    <location>
        <begin position="93"/>
        <end position="118"/>
    </location>
</feature>
<feature type="transmembrane region" description="Helical" evidence="1">
    <location>
        <begin position="244"/>
        <end position="265"/>
    </location>
</feature>
<keyword evidence="1" id="KW-0472">Membrane</keyword>
<organism evidence="2 3">
    <name type="scientific">Photobacterium proteolyticum</name>
    <dbReference type="NCBI Taxonomy" id="1903952"/>
    <lineage>
        <taxon>Bacteria</taxon>
        <taxon>Pseudomonadati</taxon>
        <taxon>Pseudomonadota</taxon>
        <taxon>Gammaproteobacteria</taxon>
        <taxon>Vibrionales</taxon>
        <taxon>Vibrionaceae</taxon>
        <taxon>Photobacterium</taxon>
    </lineage>
</organism>
<sequence>MGLVLLLVSWTMAMAHNDTPQGLQRYTFTPIWLGYILVINALSVKRVGSCLMIERPKMFLLLFIVSSAFWWFFEYLNHFVHNWYYLGPPISPLTRVVTASLAFSTVLPAVLSTVYWIATFKQFHHAYTDYWTFKVPHPRAVALLALSISTLSLFALGAWPDSTYPLIWVSPLIVLISLQALTGQQTIFSVLQHGDWRPFCLPALAGLQCGFFWELWNYGGMTPWKYNIPFVDRFHLFEMPLLGYAGYLPFGLECILIASFLGLTVHNGPQAQR</sequence>
<evidence type="ECO:0008006" key="4">
    <source>
        <dbReference type="Google" id="ProtNLM"/>
    </source>
</evidence>
<proteinExistence type="predicted"/>
<dbReference type="AlphaFoldDB" id="A0A1Q9GFV1"/>
<feature type="transmembrane region" description="Helical" evidence="1">
    <location>
        <begin position="196"/>
        <end position="216"/>
    </location>
</feature>
<keyword evidence="3" id="KW-1185">Reference proteome</keyword>
<accession>A0A1Q9GFV1</accession>